<dbReference type="KEGG" id="ifl:C1H71_12415"/>
<accession>A0A7G3GAS7</accession>
<organism evidence="8 9">
    <name type="scientific">Iodobacter fluviatilis</name>
    <dbReference type="NCBI Taxonomy" id="537"/>
    <lineage>
        <taxon>Bacteria</taxon>
        <taxon>Pseudomonadati</taxon>
        <taxon>Pseudomonadota</taxon>
        <taxon>Betaproteobacteria</taxon>
        <taxon>Neisseriales</taxon>
        <taxon>Chitinibacteraceae</taxon>
        <taxon>Iodobacter</taxon>
    </lineage>
</organism>
<dbReference type="EC" id="1.13.12.3" evidence="3"/>
<dbReference type="AlphaFoldDB" id="A0A7G3GAS7"/>
<proteinExistence type="inferred from homology"/>
<dbReference type="InterPro" id="IPR036188">
    <property type="entry name" value="FAD/NAD-bd_sf"/>
</dbReference>
<evidence type="ECO:0000256" key="5">
    <source>
        <dbReference type="ARBA" id="ARBA00023070"/>
    </source>
</evidence>
<name>A0A7G3GAS7_9NEIS</name>
<reference evidence="8 9" key="1">
    <citation type="submission" date="2018-01" db="EMBL/GenBank/DDBJ databases">
        <title>Genome sequence of Iodobacter sp. strain PCH194 isolated from Indian Trans-Himalaya.</title>
        <authorList>
            <person name="Kumar V."/>
            <person name="Thakur V."/>
            <person name="Kumar S."/>
            <person name="Singh D."/>
        </authorList>
    </citation>
    <scope>NUCLEOTIDE SEQUENCE [LARGE SCALE GENOMIC DNA]</scope>
    <source>
        <strain evidence="8 9">PCH194</strain>
    </source>
</reference>
<gene>
    <name evidence="8" type="ORF">C1H71_12415</name>
</gene>
<evidence type="ECO:0000256" key="3">
    <source>
        <dbReference type="ARBA" id="ARBA00012535"/>
    </source>
</evidence>
<comment type="catalytic activity">
    <reaction evidence="6">
        <text>L-tryptophan + O2 = indole-3-acetamide + CO2 + H2O</text>
        <dbReference type="Rhea" id="RHEA:16165"/>
        <dbReference type="ChEBI" id="CHEBI:15377"/>
        <dbReference type="ChEBI" id="CHEBI:15379"/>
        <dbReference type="ChEBI" id="CHEBI:16031"/>
        <dbReference type="ChEBI" id="CHEBI:16526"/>
        <dbReference type="ChEBI" id="CHEBI:57912"/>
        <dbReference type="EC" id="1.13.12.3"/>
    </reaction>
</comment>
<dbReference type="Pfam" id="PF01593">
    <property type="entry name" value="Amino_oxidase"/>
    <property type="match status" value="1"/>
</dbReference>
<feature type="domain" description="Amine oxidase" evidence="7">
    <location>
        <begin position="62"/>
        <end position="518"/>
    </location>
</feature>
<evidence type="ECO:0000313" key="8">
    <source>
        <dbReference type="EMBL" id="QBC44254.1"/>
    </source>
</evidence>
<keyword evidence="9" id="KW-1185">Reference proteome</keyword>
<dbReference type="PANTHER" id="PTHR10742">
    <property type="entry name" value="FLAVIN MONOAMINE OXIDASE"/>
    <property type="match status" value="1"/>
</dbReference>
<dbReference type="GO" id="GO:0050361">
    <property type="term" value="F:tryptophan 2-monooxygenase activity"/>
    <property type="evidence" value="ECO:0007669"/>
    <property type="project" value="UniProtKB-EC"/>
</dbReference>
<evidence type="ECO:0000256" key="4">
    <source>
        <dbReference type="ARBA" id="ARBA00017871"/>
    </source>
</evidence>
<evidence type="ECO:0000313" key="9">
    <source>
        <dbReference type="Proteomes" id="UP000515917"/>
    </source>
</evidence>
<keyword evidence="5" id="KW-0073">Auxin biosynthesis</keyword>
<evidence type="ECO:0000256" key="1">
    <source>
        <dbReference type="ARBA" id="ARBA00004814"/>
    </source>
</evidence>
<dbReference type="Proteomes" id="UP000515917">
    <property type="component" value="Chromosome"/>
</dbReference>
<dbReference type="InterPro" id="IPR050281">
    <property type="entry name" value="Flavin_monoamine_oxidase"/>
</dbReference>
<comment type="similarity">
    <text evidence="2">Belongs to the tryptophan 2-monooxygenase family.</text>
</comment>
<dbReference type="InterPro" id="IPR002937">
    <property type="entry name" value="Amino_oxidase"/>
</dbReference>
<dbReference type="Gene3D" id="3.50.50.60">
    <property type="entry name" value="FAD/NAD(P)-binding domain"/>
    <property type="match status" value="1"/>
</dbReference>
<dbReference type="Gene3D" id="3.90.660.10">
    <property type="match status" value="1"/>
</dbReference>
<dbReference type="GO" id="GO:0009851">
    <property type="term" value="P:auxin biosynthetic process"/>
    <property type="evidence" value="ECO:0007669"/>
    <property type="project" value="UniProtKB-KW"/>
</dbReference>
<dbReference type="SUPFAM" id="SSF51905">
    <property type="entry name" value="FAD/NAD(P)-binding domain"/>
    <property type="match status" value="1"/>
</dbReference>
<sequence length="552" mass="62251">MCNRYLEPIMQNASLMFANVPSKQPSLRAAYEAWLKARSALPKIEKQNNASQLKVGIVGAGMAGLYAALLLKSRGIDCHLYEAHPTRLGGRVYTHRFNDEPNQYFEAGAMRLPETPEQQPVFDLISFLNEQIAPESNIELIPYNLYDPNGNLVYVNGKRAFSGATMTLEYANQHPEALGFKLPPDECNKTASQLLDEVLQPFFDLLEVDFDLGFAKIVQYDNYSLYTYLTEIAGWSMEKVNYVEVMTSATNQFHSSFTELVIESMDFSGAKWRTIANGMDRLPNACAQLIGEDAISMNTPVRQIENLADGRVAVHYGDMGEFAIYDRVIMAIPPAALRMIDTPQWSPTKMQAIRAMHYEPLYKIGLRFKTRFWEQVPQPAMGGQSATDLPMRWCVYPSYGLGDSGAGVLLLYSWMSDAYNWLPQSQEERVRLALRDLQNLYQDTVNIEAEFIESYDVAWPSEWATGDAMFFPGQFRQLFNNARQPEQHIYFAGEHLSVHHTWIVGALDSALLACQQLLGDDSLSPLRASAMPALSPHQHDYSKCAAAPLLQR</sequence>
<dbReference type="GO" id="GO:0001716">
    <property type="term" value="F:L-amino-acid oxidase activity"/>
    <property type="evidence" value="ECO:0007669"/>
    <property type="project" value="TreeGrafter"/>
</dbReference>
<comment type="pathway">
    <text evidence="1">Plant hormone metabolism; auxin biosynthesis.</text>
</comment>
<evidence type="ECO:0000256" key="2">
    <source>
        <dbReference type="ARBA" id="ARBA00005833"/>
    </source>
</evidence>
<evidence type="ECO:0000256" key="6">
    <source>
        <dbReference type="ARBA" id="ARBA00047321"/>
    </source>
</evidence>
<dbReference type="EMBL" id="CP025781">
    <property type="protein sequence ID" value="QBC44254.1"/>
    <property type="molecule type" value="Genomic_DNA"/>
</dbReference>
<dbReference type="SUPFAM" id="SSF54373">
    <property type="entry name" value="FAD-linked reductases, C-terminal domain"/>
    <property type="match status" value="1"/>
</dbReference>
<evidence type="ECO:0000259" key="7">
    <source>
        <dbReference type="Pfam" id="PF01593"/>
    </source>
</evidence>
<dbReference type="PANTHER" id="PTHR10742:SF342">
    <property type="entry name" value="AMINE OXIDASE"/>
    <property type="match status" value="1"/>
</dbReference>
<dbReference type="GO" id="GO:0009063">
    <property type="term" value="P:amino acid catabolic process"/>
    <property type="evidence" value="ECO:0007669"/>
    <property type="project" value="TreeGrafter"/>
</dbReference>
<dbReference type="Gene3D" id="1.10.405.10">
    <property type="entry name" value="Guanine Nucleotide Dissociation Inhibitor, domain 1"/>
    <property type="match status" value="1"/>
</dbReference>
<protein>
    <recommendedName>
        <fullName evidence="4">Tryptophan 2-monooxygenase</fullName>
        <ecNumber evidence="3">1.13.12.3</ecNumber>
    </recommendedName>
</protein>